<feature type="transmembrane region" description="Helical" evidence="8">
    <location>
        <begin position="26"/>
        <end position="53"/>
    </location>
</feature>
<keyword evidence="5 8" id="KW-0812">Transmembrane</keyword>
<dbReference type="EMBL" id="JWIY01000003">
    <property type="protein sequence ID" value="KIC77727.1"/>
    <property type="molecule type" value="Genomic_DNA"/>
</dbReference>
<keyword evidence="4" id="KW-1003">Cell membrane</keyword>
<evidence type="ECO:0000256" key="8">
    <source>
        <dbReference type="RuleBase" id="RU363032"/>
    </source>
</evidence>
<comment type="similarity">
    <text evidence="2">Belongs to the binding-protein-dependent transport system permease family. CysTW subfamily.</text>
</comment>
<name>A0A0C1KFR2_STRCV</name>
<dbReference type="SUPFAM" id="SSF161098">
    <property type="entry name" value="MetI-like"/>
    <property type="match status" value="1"/>
</dbReference>
<evidence type="ECO:0000256" key="4">
    <source>
        <dbReference type="ARBA" id="ARBA00022475"/>
    </source>
</evidence>
<dbReference type="PANTHER" id="PTHR30450:SF1">
    <property type="entry name" value="D-METHIONINE TRANSPORT SYSTEM PERMEASE PROTEIN METI-RELATED"/>
    <property type="match status" value="1"/>
</dbReference>
<dbReference type="AlphaFoldDB" id="A0A0C1KFR2"/>
<keyword evidence="3 8" id="KW-0813">Transport</keyword>
<comment type="caution">
    <text evidence="9">The sequence shown here is derived from an EMBL/GenBank/DDBJ whole genome shotgun (WGS) entry which is preliminary data.</text>
</comment>
<dbReference type="InterPro" id="IPR051322">
    <property type="entry name" value="AA_ABC_Transporter_Permease"/>
</dbReference>
<dbReference type="InterPro" id="IPR000515">
    <property type="entry name" value="MetI-like"/>
</dbReference>
<gene>
    <name evidence="9" type="ORF">RN79_08535</name>
</gene>
<dbReference type="GO" id="GO:0048473">
    <property type="term" value="P:D-methionine transmembrane transport"/>
    <property type="evidence" value="ECO:0007669"/>
    <property type="project" value="TreeGrafter"/>
</dbReference>
<dbReference type="PANTHER" id="PTHR30450">
    <property type="entry name" value="ABC TRANSPORTER PERMEASE"/>
    <property type="match status" value="1"/>
</dbReference>
<evidence type="ECO:0000313" key="10">
    <source>
        <dbReference type="Proteomes" id="UP000031339"/>
    </source>
</evidence>
<evidence type="ECO:0000256" key="3">
    <source>
        <dbReference type="ARBA" id="ARBA00022448"/>
    </source>
</evidence>
<feature type="transmembrane region" description="Helical" evidence="8">
    <location>
        <begin position="175"/>
        <end position="195"/>
    </location>
</feature>
<dbReference type="PROSITE" id="PS50928">
    <property type="entry name" value="ABC_TM1"/>
    <property type="match status" value="1"/>
</dbReference>
<dbReference type="GO" id="GO:0005886">
    <property type="term" value="C:plasma membrane"/>
    <property type="evidence" value="ECO:0007669"/>
    <property type="project" value="UniProtKB-SubCell"/>
</dbReference>
<dbReference type="RefSeq" id="WP_006270229.1">
    <property type="nucleotide sequence ID" value="NZ_CAJPUH010000013.1"/>
</dbReference>
<feature type="transmembrane region" description="Helical" evidence="8">
    <location>
        <begin position="65"/>
        <end position="89"/>
    </location>
</feature>
<keyword evidence="7 8" id="KW-0472">Membrane</keyword>
<proteinExistence type="inferred from homology"/>
<evidence type="ECO:0000256" key="1">
    <source>
        <dbReference type="ARBA" id="ARBA00004651"/>
    </source>
</evidence>
<protein>
    <submittedName>
        <fullName evidence="9">Methionine ABC transporter permease</fullName>
    </submittedName>
</protein>
<keyword evidence="6 8" id="KW-1133">Transmembrane helix</keyword>
<evidence type="ECO:0000256" key="5">
    <source>
        <dbReference type="ARBA" id="ARBA00022692"/>
    </source>
</evidence>
<dbReference type="Gene3D" id="1.10.3720.10">
    <property type="entry name" value="MetI-like"/>
    <property type="match status" value="1"/>
</dbReference>
<dbReference type="Pfam" id="PF00528">
    <property type="entry name" value="BPD_transp_1"/>
    <property type="match status" value="1"/>
</dbReference>
<evidence type="ECO:0000256" key="2">
    <source>
        <dbReference type="ARBA" id="ARBA00007069"/>
    </source>
</evidence>
<reference evidence="9 10" key="1">
    <citation type="submission" date="2014-12" db="EMBL/GenBank/DDBJ databases">
        <title>Partial genome sequence of Streptococcus constellatus KCOM 1650 (= ChDC B144).</title>
        <authorList>
            <person name="Kook J.-K."/>
            <person name="Park S.-N."/>
            <person name="Lim Y.K."/>
            <person name="Jo E."/>
        </authorList>
    </citation>
    <scope>NUCLEOTIDE SEQUENCE [LARGE SCALE GENOMIC DNA]</scope>
    <source>
        <strain evidence="9 10">KCOM 1650</strain>
    </source>
</reference>
<dbReference type="Proteomes" id="UP000031339">
    <property type="component" value="Unassembled WGS sequence"/>
</dbReference>
<dbReference type="FunFam" id="1.10.3720.10:FF:000002">
    <property type="entry name" value="D-methionine ABC transporter permease MetI"/>
    <property type="match status" value="1"/>
</dbReference>
<feature type="transmembrane region" description="Helical" evidence="8">
    <location>
        <begin position="95"/>
        <end position="119"/>
    </location>
</feature>
<organism evidence="9 10">
    <name type="scientific">Streptococcus constellatus</name>
    <dbReference type="NCBI Taxonomy" id="76860"/>
    <lineage>
        <taxon>Bacteria</taxon>
        <taxon>Bacillati</taxon>
        <taxon>Bacillota</taxon>
        <taxon>Bacilli</taxon>
        <taxon>Lactobacillales</taxon>
        <taxon>Streptococcaceae</taxon>
        <taxon>Streptococcus</taxon>
        <taxon>Streptococcus anginosus group</taxon>
    </lineage>
</organism>
<dbReference type="STRING" id="862969.SCI_1549"/>
<evidence type="ECO:0000256" key="7">
    <source>
        <dbReference type="ARBA" id="ARBA00023136"/>
    </source>
</evidence>
<evidence type="ECO:0000256" key="6">
    <source>
        <dbReference type="ARBA" id="ARBA00022989"/>
    </source>
</evidence>
<dbReference type="InterPro" id="IPR035906">
    <property type="entry name" value="MetI-like_sf"/>
</dbReference>
<dbReference type="OrthoDB" id="9793490at2"/>
<comment type="subcellular location">
    <subcellularLocation>
        <location evidence="1 8">Cell membrane</location>
        <topology evidence="1 8">Multi-pass membrane protein</topology>
    </subcellularLocation>
</comment>
<evidence type="ECO:0000313" key="9">
    <source>
        <dbReference type="EMBL" id="KIC77727.1"/>
    </source>
</evidence>
<dbReference type="eggNOG" id="COG2011">
    <property type="taxonomic scope" value="Bacteria"/>
</dbReference>
<accession>A0A0C1KFR2</accession>
<sequence>MENFIQTYLPNVYRMGWSGQAGWGTAIYLTLYMTVTSFIIGGLLGLIAGLFLVLTAPGGVLENKVVFWVLDKITSIFRAIPFIILLAVLSPFSHLIVGTSIGPNAAIVPLSFAVFAFFARQVQVVLAELDAGVIEAAQASGATFSDLVGVYLREGLPDLIRVTTVTLISLIGETAMAGAVGAGGIGNVAIAYGFNRYNNDVTILATVIIIILIFTIQFAGDFLTRKLSHK</sequence>
<feature type="transmembrane region" description="Helical" evidence="8">
    <location>
        <begin position="201"/>
        <end position="223"/>
    </location>
</feature>
<dbReference type="GeneID" id="93847556"/>